<reference evidence="6" key="1">
    <citation type="journal article" date="2017" name="Genome Announc.">
        <title>Draft Genome Sequence of Terrimicrobium sacchariphilum NM-5T, a Facultative Anaerobic Soil Bacterium of the Class Spartobacteria.</title>
        <authorList>
            <person name="Qiu Y.L."/>
            <person name="Tourlousse D.M."/>
            <person name="Matsuura N."/>
            <person name="Ohashi A."/>
            <person name="Sekiguchi Y."/>
        </authorList>
    </citation>
    <scope>NUCLEOTIDE SEQUENCE [LARGE SCALE GENOMIC DNA]</scope>
    <source>
        <strain evidence="6">NM-5</strain>
    </source>
</reference>
<dbReference type="Proteomes" id="UP000076023">
    <property type="component" value="Unassembled WGS sequence"/>
</dbReference>
<keyword evidence="2" id="KW-0805">Transcription regulation</keyword>
<dbReference type="GO" id="GO:0045892">
    <property type="term" value="P:negative regulation of DNA-templated transcription"/>
    <property type="evidence" value="ECO:0007669"/>
    <property type="project" value="InterPro"/>
</dbReference>
<keyword evidence="6" id="KW-1185">Reference proteome</keyword>
<name>A0A146G1H5_TERSA</name>
<dbReference type="Gene3D" id="1.10.10.10">
    <property type="entry name" value="Winged helix-like DNA-binding domain superfamily/Winged helix DNA-binding domain"/>
    <property type="match status" value="1"/>
</dbReference>
<dbReference type="GO" id="GO:0003677">
    <property type="term" value="F:DNA binding"/>
    <property type="evidence" value="ECO:0007669"/>
    <property type="project" value="UniProtKB-KW"/>
</dbReference>
<dbReference type="InterPro" id="IPR005650">
    <property type="entry name" value="BlaI_family"/>
</dbReference>
<dbReference type="RefSeq" id="WP_202815886.1">
    <property type="nucleotide sequence ID" value="NZ_BDCO01000002.1"/>
</dbReference>
<gene>
    <name evidence="5" type="ORF">TSACC_2103</name>
</gene>
<dbReference type="Pfam" id="PF03965">
    <property type="entry name" value="Penicillinase_R"/>
    <property type="match status" value="1"/>
</dbReference>
<dbReference type="AlphaFoldDB" id="A0A146G1H5"/>
<keyword evidence="3" id="KW-0238">DNA-binding</keyword>
<dbReference type="STRING" id="690879.TSACC_2103"/>
<dbReference type="EMBL" id="BDCO01000002">
    <property type="protein sequence ID" value="GAT31709.1"/>
    <property type="molecule type" value="Genomic_DNA"/>
</dbReference>
<sequence length="123" mass="14312">MIQISEAEWQVMEVLWAHPGRNGREVAVALKNTGWTEATVKTLLNRLLKKKALRHEQTDRHYTYFPAVQRTECQQREAVNFLRRVFGGSSPVPLVAHFLENQKLTEAELAELRRLLDRHDDAH</sequence>
<comment type="similarity">
    <text evidence="1">Belongs to the BlaI transcriptional regulatory family.</text>
</comment>
<keyword evidence="4" id="KW-0804">Transcription</keyword>
<evidence type="ECO:0000256" key="3">
    <source>
        <dbReference type="ARBA" id="ARBA00023125"/>
    </source>
</evidence>
<proteinExistence type="inferred from homology"/>
<dbReference type="Gene3D" id="1.10.4040.10">
    <property type="entry name" value="Penicillinase repressor domain"/>
    <property type="match status" value="1"/>
</dbReference>
<dbReference type="InParanoid" id="A0A146G1H5"/>
<evidence type="ECO:0000313" key="6">
    <source>
        <dbReference type="Proteomes" id="UP000076023"/>
    </source>
</evidence>
<evidence type="ECO:0000256" key="2">
    <source>
        <dbReference type="ARBA" id="ARBA00023015"/>
    </source>
</evidence>
<organism evidence="5 6">
    <name type="scientific">Terrimicrobium sacchariphilum</name>
    <dbReference type="NCBI Taxonomy" id="690879"/>
    <lineage>
        <taxon>Bacteria</taxon>
        <taxon>Pseudomonadati</taxon>
        <taxon>Verrucomicrobiota</taxon>
        <taxon>Terrimicrobiia</taxon>
        <taxon>Terrimicrobiales</taxon>
        <taxon>Terrimicrobiaceae</taxon>
        <taxon>Terrimicrobium</taxon>
    </lineage>
</organism>
<dbReference type="InterPro" id="IPR036388">
    <property type="entry name" value="WH-like_DNA-bd_sf"/>
</dbReference>
<dbReference type="SUPFAM" id="SSF46785">
    <property type="entry name" value="Winged helix' DNA-binding domain"/>
    <property type="match status" value="1"/>
</dbReference>
<protein>
    <submittedName>
        <fullName evidence="5">BlaI family transcriptional regulator, penicillinase repressor</fullName>
    </submittedName>
</protein>
<dbReference type="PIRSF" id="PIRSF019455">
    <property type="entry name" value="CopR_AtkY"/>
    <property type="match status" value="1"/>
</dbReference>
<evidence type="ECO:0000256" key="4">
    <source>
        <dbReference type="ARBA" id="ARBA00023163"/>
    </source>
</evidence>
<dbReference type="InterPro" id="IPR036390">
    <property type="entry name" value="WH_DNA-bd_sf"/>
</dbReference>
<accession>A0A146G1H5</accession>
<comment type="caution">
    <text evidence="5">The sequence shown here is derived from an EMBL/GenBank/DDBJ whole genome shotgun (WGS) entry which is preliminary data.</text>
</comment>
<evidence type="ECO:0000313" key="5">
    <source>
        <dbReference type="EMBL" id="GAT31709.1"/>
    </source>
</evidence>
<evidence type="ECO:0000256" key="1">
    <source>
        <dbReference type="ARBA" id="ARBA00011046"/>
    </source>
</evidence>